<dbReference type="EMBL" id="BKCJ011457650">
    <property type="protein sequence ID" value="GFD35340.1"/>
    <property type="molecule type" value="Genomic_DNA"/>
</dbReference>
<comment type="caution">
    <text evidence="2">The sequence shown here is derived from an EMBL/GenBank/DDBJ whole genome shotgun (WGS) entry which is preliminary data.</text>
</comment>
<organism evidence="2">
    <name type="scientific">Tanacetum cinerariifolium</name>
    <name type="common">Dalmatian daisy</name>
    <name type="synonym">Chrysanthemum cinerariifolium</name>
    <dbReference type="NCBI Taxonomy" id="118510"/>
    <lineage>
        <taxon>Eukaryota</taxon>
        <taxon>Viridiplantae</taxon>
        <taxon>Streptophyta</taxon>
        <taxon>Embryophyta</taxon>
        <taxon>Tracheophyta</taxon>
        <taxon>Spermatophyta</taxon>
        <taxon>Magnoliopsida</taxon>
        <taxon>eudicotyledons</taxon>
        <taxon>Gunneridae</taxon>
        <taxon>Pentapetalae</taxon>
        <taxon>asterids</taxon>
        <taxon>campanulids</taxon>
        <taxon>Asterales</taxon>
        <taxon>Asteraceae</taxon>
        <taxon>Asteroideae</taxon>
        <taxon>Anthemideae</taxon>
        <taxon>Anthemidinae</taxon>
        <taxon>Tanacetum</taxon>
    </lineage>
</organism>
<reference evidence="2" key="1">
    <citation type="journal article" date="2019" name="Sci. Rep.">
        <title>Draft genome of Tanacetum cinerariifolium, the natural source of mosquito coil.</title>
        <authorList>
            <person name="Yamashiro T."/>
            <person name="Shiraishi A."/>
            <person name="Satake H."/>
            <person name="Nakayama K."/>
        </authorList>
    </citation>
    <scope>NUCLEOTIDE SEQUENCE</scope>
</reference>
<sequence>YTRRKGKEKMMETHIPKKKKRVQEQIDIQFARELEEELEREVQRMNAQITRDEETAKIHAEEELQQMIAGLDRKNLGWKVKDFKGMYFEEVKAKFKTIWEQIEGGGSKISEGEAAWLKRKGIRSE</sequence>
<keyword evidence="1" id="KW-0175">Coiled coil</keyword>
<feature type="coiled-coil region" evidence="1">
    <location>
        <begin position="21"/>
        <end position="55"/>
    </location>
</feature>
<feature type="non-terminal residue" evidence="2">
    <location>
        <position position="1"/>
    </location>
</feature>
<protein>
    <submittedName>
        <fullName evidence="2">Uncharacterized protein</fullName>
    </submittedName>
</protein>
<dbReference type="AlphaFoldDB" id="A0A699VLN6"/>
<gene>
    <name evidence="2" type="ORF">Tci_907309</name>
</gene>
<evidence type="ECO:0000256" key="1">
    <source>
        <dbReference type="SAM" id="Coils"/>
    </source>
</evidence>
<accession>A0A699VLN6</accession>
<name>A0A699VLN6_TANCI</name>
<proteinExistence type="predicted"/>
<evidence type="ECO:0000313" key="2">
    <source>
        <dbReference type="EMBL" id="GFD35340.1"/>
    </source>
</evidence>
<feature type="non-terminal residue" evidence="2">
    <location>
        <position position="125"/>
    </location>
</feature>